<dbReference type="EMBL" id="RRCF01000001">
    <property type="protein sequence ID" value="RRJ22756.1"/>
    <property type="molecule type" value="Genomic_DNA"/>
</dbReference>
<dbReference type="PROSITE" id="PS51257">
    <property type="entry name" value="PROKAR_LIPOPROTEIN"/>
    <property type="match status" value="1"/>
</dbReference>
<evidence type="ECO:0000313" key="1">
    <source>
        <dbReference type="EMBL" id="RRJ22756.1"/>
    </source>
</evidence>
<proteinExistence type="predicted"/>
<comment type="caution">
    <text evidence="1">The sequence shown here is derived from an EMBL/GenBank/DDBJ whole genome shotgun (WGS) entry which is preliminary data.</text>
</comment>
<reference evidence="1 2" key="1">
    <citation type="submission" date="2018-11" db="EMBL/GenBank/DDBJ databases">
        <title>Draft genome analysis of Rheinheimera mesophila isolated from an industrial waste site.</title>
        <authorList>
            <person name="Yu Q."/>
            <person name="Qi Y."/>
            <person name="Zhang H."/>
            <person name="Lu Y."/>
            <person name="Pu J."/>
        </authorList>
    </citation>
    <scope>NUCLEOTIDE SEQUENCE [LARGE SCALE GENOMIC DNA]</scope>
    <source>
        <strain evidence="1 2">IITR13</strain>
    </source>
</reference>
<dbReference type="Proteomes" id="UP000276260">
    <property type="component" value="Unassembled WGS sequence"/>
</dbReference>
<dbReference type="AlphaFoldDB" id="A0A3P3QNF5"/>
<name>A0A3P3QNF5_9GAMM</name>
<protein>
    <submittedName>
        <fullName evidence="1">Uncharacterized protein</fullName>
    </submittedName>
</protein>
<dbReference type="RefSeq" id="WP_046521533.1">
    <property type="nucleotide sequence ID" value="NZ_LAVS01000098.1"/>
</dbReference>
<keyword evidence="2" id="KW-1185">Reference proteome</keyword>
<evidence type="ECO:0000313" key="2">
    <source>
        <dbReference type="Proteomes" id="UP000276260"/>
    </source>
</evidence>
<accession>A0A3P3QNF5</accession>
<organism evidence="1 2">
    <name type="scientific">Rheinheimera mesophila</name>
    <dbReference type="NCBI Taxonomy" id="1547515"/>
    <lineage>
        <taxon>Bacteria</taxon>
        <taxon>Pseudomonadati</taxon>
        <taxon>Pseudomonadota</taxon>
        <taxon>Gammaproteobacteria</taxon>
        <taxon>Chromatiales</taxon>
        <taxon>Chromatiaceae</taxon>
        <taxon>Rheinheimera</taxon>
    </lineage>
</organism>
<sequence length="80" mass="8983">MKNRHYQQKTALALLFVQSCFIAGAKFMGGEEGKKRVLLSEVTMRASFFVSPKCATVARRIASARIERALRQLNGRRLPA</sequence>
<gene>
    <name evidence="1" type="ORF">EIK76_01325</name>
</gene>